<keyword evidence="2" id="KW-1185">Reference proteome</keyword>
<dbReference type="InterPro" id="IPR036397">
    <property type="entry name" value="RNaseH_sf"/>
</dbReference>
<gene>
    <name evidence="1" type="ORF">ANCCAN_15036</name>
</gene>
<proteinExistence type="predicted"/>
<protein>
    <recommendedName>
        <fullName evidence="3">Tc1-like transposase DDE domain-containing protein</fullName>
    </recommendedName>
</protein>
<reference evidence="1 2" key="1">
    <citation type="submission" date="2014-10" db="EMBL/GenBank/DDBJ databases">
        <title>Draft genome of the hookworm Ancylostoma caninum.</title>
        <authorList>
            <person name="Mitreva M."/>
        </authorList>
    </citation>
    <scope>NUCLEOTIDE SEQUENCE [LARGE SCALE GENOMIC DNA]</scope>
    <source>
        <strain evidence="1 2">Baltimore</strain>
    </source>
</reference>
<comment type="caution">
    <text evidence="1">The sequence shown here is derived from an EMBL/GenBank/DDBJ whole genome shotgun (WGS) entry which is preliminary data.</text>
</comment>
<dbReference type="GO" id="GO:0003676">
    <property type="term" value="F:nucleic acid binding"/>
    <property type="evidence" value="ECO:0007669"/>
    <property type="project" value="InterPro"/>
</dbReference>
<dbReference type="PANTHER" id="PTHR33939">
    <property type="entry name" value="PROTEIN CBG22215"/>
    <property type="match status" value="1"/>
</dbReference>
<dbReference type="OrthoDB" id="5862673at2759"/>
<dbReference type="EMBL" id="JOJR01000360">
    <property type="protein sequence ID" value="RCN39044.1"/>
    <property type="molecule type" value="Genomic_DNA"/>
</dbReference>
<accession>A0A368G3N1</accession>
<evidence type="ECO:0008006" key="3">
    <source>
        <dbReference type="Google" id="ProtNLM"/>
    </source>
</evidence>
<name>A0A368G3N1_ANCCA</name>
<evidence type="ECO:0000313" key="2">
    <source>
        <dbReference type="Proteomes" id="UP000252519"/>
    </source>
</evidence>
<dbReference type="AlphaFoldDB" id="A0A368G3N1"/>
<dbReference type="PANTHER" id="PTHR33939:SF1">
    <property type="entry name" value="DUF4371 DOMAIN-CONTAINING PROTEIN"/>
    <property type="match status" value="1"/>
</dbReference>
<organism evidence="1 2">
    <name type="scientific">Ancylostoma caninum</name>
    <name type="common">Dog hookworm</name>
    <dbReference type="NCBI Taxonomy" id="29170"/>
    <lineage>
        <taxon>Eukaryota</taxon>
        <taxon>Metazoa</taxon>
        <taxon>Ecdysozoa</taxon>
        <taxon>Nematoda</taxon>
        <taxon>Chromadorea</taxon>
        <taxon>Rhabditida</taxon>
        <taxon>Rhabditina</taxon>
        <taxon>Rhabditomorpha</taxon>
        <taxon>Strongyloidea</taxon>
        <taxon>Ancylostomatidae</taxon>
        <taxon>Ancylostomatinae</taxon>
        <taxon>Ancylostoma</taxon>
    </lineage>
</organism>
<evidence type="ECO:0000313" key="1">
    <source>
        <dbReference type="EMBL" id="RCN39044.1"/>
    </source>
</evidence>
<sequence length="253" mass="28564">MSKWTFYYFLRGLGFSYKINKGQRFIFERPDLALKRAAYLQTIAEARSRGSCLVFIDETWVFDRMTKKRGWNDNTIPRFAPASVMEEFSCGKTAAKNKGRRAIVISAITDEGVVPDCTKVIISGRNSVDQDYHRDMNHSMFEGWLLECIPRMQNVAARRPVAVVIDNAPYHSRQLEKIPSNTSTKAAIVDYLRSKGVEVALDSSKDDLLQELHAFVSSRGGVGALRNYAVENICAEFGVAVIRLPPFHCFLTP</sequence>
<dbReference type="Proteomes" id="UP000252519">
    <property type="component" value="Unassembled WGS sequence"/>
</dbReference>
<dbReference type="Gene3D" id="3.30.420.10">
    <property type="entry name" value="Ribonuclease H-like superfamily/Ribonuclease H"/>
    <property type="match status" value="1"/>
</dbReference>